<proteinExistence type="predicted"/>
<dbReference type="GeneID" id="27418610"/>
<dbReference type="OMA" id="MEGSATW"/>
<dbReference type="HOGENOM" id="CLU_543048_0_0_1"/>
<organism evidence="2 3">
    <name type="scientific">Kalmanozyma brasiliensis (strain GHG001)</name>
    <name type="common">Yeast</name>
    <name type="synonym">Pseudozyma brasiliensis</name>
    <dbReference type="NCBI Taxonomy" id="1365824"/>
    <lineage>
        <taxon>Eukaryota</taxon>
        <taxon>Fungi</taxon>
        <taxon>Dikarya</taxon>
        <taxon>Basidiomycota</taxon>
        <taxon>Ustilaginomycotina</taxon>
        <taxon>Ustilaginomycetes</taxon>
        <taxon>Ustilaginales</taxon>
        <taxon>Ustilaginaceae</taxon>
        <taxon>Kalmanozyma</taxon>
    </lineage>
</organism>
<dbReference type="InterPro" id="IPR010770">
    <property type="entry name" value="Ecd"/>
</dbReference>
<accession>V5GVP1</accession>
<feature type="compositionally biased region" description="Basic and acidic residues" evidence="1">
    <location>
        <begin position="291"/>
        <end position="300"/>
    </location>
</feature>
<evidence type="ECO:0000313" key="3">
    <source>
        <dbReference type="Proteomes" id="UP000019377"/>
    </source>
</evidence>
<dbReference type="GO" id="GO:0005634">
    <property type="term" value="C:nucleus"/>
    <property type="evidence" value="ECO:0007669"/>
    <property type="project" value="TreeGrafter"/>
</dbReference>
<feature type="region of interest" description="Disordered" evidence="1">
    <location>
        <begin position="192"/>
        <end position="211"/>
    </location>
</feature>
<name>V5GVP1_KALBG</name>
<feature type="region of interest" description="Disordered" evidence="1">
    <location>
        <begin position="261"/>
        <end position="314"/>
    </location>
</feature>
<dbReference type="EMBL" id="KI545851">
    <property type="protein sequence ID" value="EST09972.1"/>
    <property type="molecule type" value="Genomic_DNA"/>
</dbReference>
<feature type="region of interest" description="Disordered" evidence="1">
    <location>
        <begin position="351"/>
        <end position="433"/>
    </location>
</feature>
<feature type="compositionally biased region" description="Low complexity" evidence="1">
    <location>
        <begin position="361"/>
        <end position="373"/>
    </location>
</feature>
<dbReference type="PANTHER" id="PTHR13060">
    <property type="entry name" value="SGT1 PROTEIN HSGT1 SUPPRESSOR OF GCR2"/>
    <property type="match status" value="1"/>
</dbReference>
<evidence type="ECO:0000256" key="1">
    <source>
        <dbReference type="SAM" id="MobiDB-lite"/>
    </source>
</evidence>
<evidence type="ECO:0000313" key="2">
    <source>
        <dbReference type="EMBL" id="EST09972.1"/>
    </source>
</evidence>
<dbReference type="eggNOG" id="KOG2406">
    <property type="taxonomic scope" value="Eukaryota"/>
</dbReference>
<keyword evidence="3" id="KW-1185">Reference proteome</keyword>
<dbReference type="PANTHER" id="PTHR13060:SF0">
    <property type="entry name" value="PROTEIN ECDYSONELESS HOMOLOG"/>
    <property type="match status" value="1"/>
</dbReference>
<reference evidence="3" key="1">
    <citation type="journal article" date="2013" name="Genome Announc.">
        <title>Draft genome sequence of Pseudozyma brasiliensis sp. nov. strain GHG001, a high producer of endo-1,4-xylanase isolated from an insect pest of sugarcane.</title>
        <authorList>
            <person name="Oliveira J.V.D.C."/>
            <person name="dos Santos R.A.C."/>
            <person name="Borges T.A."/>
            <person name="Riano-Pachon D.M."/>
            <person name="Goldman G.H."/>
        </authorList>
    </citation>
    <scope>NUCLEOTIDE SEQUENCE [LARGE SCALE GENOMIC DNA]</scope>
    <source>
        <strain evidence="3">GHG001</strain>
    </source>
</reference>
<dbReference type="OrthoDB" id="27237at2759"/>
<dbReference type="STRING" id="1365824.V5GVP1"/>
<feature type="compositionally biased region" description="Acidic residues" evidence="1">
    <location>
        <begin position="301"/>
        <end position="314"/>
    </location>
</feature>
<protein>
    <submittedName>
        <fullName evidence="2">Uncharacterized protein</fullName>
    </submittedName>
</protein>
<feature type="compositionally biased region" description="Polar residues" evidence="1">
    <location>
        <begin position="261"/>
        <end position="270"/>
    </location>
</feature>
<dbReference type="Proteomes" id="UP000019377">
    <property type="component" value="Unassembled WGS sequence"/>
</dbReference>
<dbReference type="AlphaFoldDB" id="V5GVP1"/>
<sequence>MEGSATWKTLEAEAVAQYLKGSSTSVNGEATTDEILVCDTVDHILQQPSSTSASTILSPDASPPTLAAAEDSDSWLNLTPNDIDSILQTKTSSSTQEGAISEQDTFARLCTFNSKMESFVKTRSDARGALFEDEVDEEDMAVDDDDLLFEDLDEDEAEERVRREVEERMWVDGEGEKRRLVERLIPKMSEDEWTRRPNPTETKAGNEAKEDFVSSIDNISPNRPAGAAAGSDVKDVAQRDNNLSAAHAELRRRLASQYMRDTSTLLSSQGHEVFDGASDSDSSELEQETSPEVRRQRAEEYDLEPDVPADDVEGWEDVKMDEQTELDNLLDFARVSLGLTKEQYERILEQRREKGQFVPIAKAKGPAASSKSAPKGKETEPPKLDTFESVMSAMEEQLHTLQSSAPPPSTSTASASAPSPDPKPPTLAEKEDEELLAHLLRYGSDLPSSLLRQLGDSGKSEQMEAFLRSFQAQSGTSGPGPVDVLMRRFGLGGLPADQDTSQ</sequence>
<feature type="compositionally biased region" description="Basic and acidic residues" evidence="1">
    <location>
        <begin position="375"/>
        <end position="386"/>
    </location>
</feature>
<dbReference type="Pfam" id="PF07093">
    <property type="entry name" value="SGT1"/>
    <property type="match status" value="1"/>
</dbReference>
<gene>
    <name evidence="2" type="ORF">PSEUBRA_SCAF1g00419</name>
</gene>